<dbReference type="Gene3D" id="3.40.190.10">
    <property type="entry name" value="Periplasmic binding protein-like II"/>
    <property type="match status" value="2"/>
</dbReference>
<dbReference type="InterPro" id="IPR050682">
    <property type="entry name" value="ModA/WtpA"/>
</dbReference>
<dbReference type="InterPro" id="IPR005950">
    <property type="entry name" value="ModA"/>
</dbReference>
<comment type="caution">
    <text evidence="6">The sequence shown here is derived from an EMBL/GenBank/DDBJ whole genome shotgun (WGS) entry which is preliminary data.</text>
</comment>
<feature type="binding site" evidence="5">
    <location>
        <position position="62"/>
    </location>
    <ligand>
        <name>molybdate</name>
        <dbReference type="ChEBI" id="CHEBI:36264"/>
    </ligand>
</feature>
<evidence type="ECO:0000256" key="3">
    <source>
        <dbReference type="ARBA" id="ARBA00022723"/>
    </source>
</evidence>
<keyword evidence="4" id="KW-0732">Signal</keyword>
<evidence type="ECO:0000256" key="5">
    <source>
        <dbReference type="PIRSR" id="PIRSR004846-1"/>
    </source>
</evidence>
<dbReference type="NCBIfam" id="TIGR01256">
    <property type="entry name" value="modA"/>
    <property type="match status" value="1"/>
</dbReference>
<dbReference type="AlphaFoldDB" id="A0A414FZX2"/>
<name>A0A414FZX2_9ACTN</name>
<feature type="binding site" evidence="5">
    <location>
        <position position="227"/>
    </location>
    <ligand>
        <name>molybdate</name>
        <dbReference type="ChEBI" id="CHEBI:36264"/>
    </ligand>
</feature>
<proteinExistence type="inferred from homology"/>
<dbReference type="PROSITE" id="PS51257">
    <property type="entry name" value="PROKAR_LIPOPROTEIN"/>
    <property type="match status" value="1"/>
</dbReference>
<dbReference type="PANTHER" id="PTHR30632">
    <property type="entry name" value="MOLYBDATE-BINDING PERIPLASMIC PROTEIN"/>
    <property type="match status" value="1"/>
</dbReference>
<gene>
    <name evidence="6" type="primary">modA</name>
    <name evidence="6" type="ORF">DW787_01375</name>
</gene>
<dbReference type="GO" id="GO:1901359">
    <property type="term" value="F:tungstate binding"/>
    <property type="evidence" value="ECO:0007669"/>
    <property type="project" value="UniProtKB-ARBA"/>
</dbReference>
<evidence type="ECO:0000313" key="6">
    <source>
        <dbReference type="EMBL" id="RHD57518.1"/>
    </source>
</evidence>
<protein>
    <submittedName>
        <fullName evidence="6">Molybdate ABC transporter substrate-binding protein</fullName>
    </submittedName>
</protein>
<accession>A0A414FZX2</accession>
<comment type="similarity">
    <text evidence="1">Belongs to the bacterial solute-binding protein ModA family.</text>
</comment>
<evidence type="ECO:0000313" key="7">
    <source>
        <dbReference type="Proteomes" id="UP000286050"/>
    </source>
</evidence>
<evidence type="ECO:0000256" key="2">
    <source>
        <dbReference type="ARBA" id="ARBA00022505"/>
    </source>
</evidence>
<dbReference type="GO" id="GO:0046872">
    <property type="term" value="F:metal ion binding"/>
    <property type="evidence" value="ECO:0007669"/>
    <property type="project" value="UniProtKB-KW"/>
</dbReference>
<reference evidence="6 7" key="1">
    <citation type="submission" date="2018-08" db="EMBL/GenBank/DDBJ databases">
        <title>A genome reference for cultivated species of the human gut microbiota.</title>
        <authorList>
            <person name="Zou Y."/>
            <person name="Xue W."/>
            <person name="Luo G."/>
        </authorList>
    </citation>
    <scope>NUCLEOTIDE SEQUENCE [LARGE SCALE GENOMIC DNA]</scope>
    <source>
        <strain evidence="6 7">AM30-5LB</strain>
    </source>
</reference>
<organism evidence="6 7">
    <name type="scientific">Collinsella intestinalis</name>
    <dbReference type="NCBI Taxonomy" id="147207"/>
    <lineage>
        <taxon>Bacteria</taxon>
        <taxon>Bacillati</taxon>
        <taxon>Actinomycetota</taxon>
        <taxon>Coriobacteriia</taxon>
        <taxon>Coriobacteriales</taxon>
        <taxon>Coriobacteriaceae</taxon>
        <taxon>Collinsella</taxon>
    </lineage>
</organism>
<evidence type="ECO:0000256" key="1">
    <source>
        <dbReference type="ARBA" id="ARBA00009175"/>
    </source>
</evidence>
<dbReference type="PANTHER" id="PTHR30632:SF0">
    <property type="entry name" value="SULFATE-BINDING PROTEIN"/>
    <property type="match status" value="1"/>
</dbReference>
<keyword evidence="3 5" id="KW-0479">Metal-binding</keyword>
<dbReference type="GO" id="GO:0030973">
    <property type="term" value="F:molybdate ion binding"/>
    <property type="evidence" value="ECO:0007669"/>
    <property type="project" value="TreeGrafter"/>
</dbReference>
<dbReference type="RefSeq" id="WP_118271304.1">
    <property type="nucleotide sequence ID" value="NZ_QSJI01000001.1"/>
</dbReference>
<evidence type="ECO:0000256" key="4">
    <source>
        <dbReference type="ARBA" id="ARBA00022729"/>
    </source>
</evidence>
<dbReference type="PIRSF" id="PIRSF004846">
    <property type="entry name" value="ModA"/>
    <property type="match status" value="1"/>
</dbReference>
<dbReference type="Proteomes" id="UP000286050">
    <property type="component" value="Unassembled WGS sequence"/>
</dbReference>
<dbReference type="FunFam" id="3.40.190.10:FF:000035">
    <property type="entry name" value="Molybdate ABC transporter substrate-binding protein"/>
    <property type="match status" value="1"/>
</dbReference>
<feature type="binding site" evidence="5">
    <location>
        <position position="90"/>
    </location>
    <ligand>
        <name>molybdate</name>
        <dbReference type="ChEBI" id="CHEBI:36264"/>
    </ligand>
</feature>
<sequence>MEKTLNTPARAMSRRSLVAFGLTVLFAGTLTGCGAKPANTAGSAEGSAPAKTVELQIFAANSLEKAMPEVQALYTEKTGVTFADTQFKASGDLIEQMRAGAQADVLITASKGTMDDAVAGELVDEATRLDMFVNDLVVVKAEGSDVEIASLEDVKNVEGKVAIGDAVTVPAGKYANQALNTIGLYTGAAGDDGEYAPEFAGRVALADKVGTAAKYVSTGDATIGFVYSSDIFRYDGIEQAFVCPEDTHKPIVYPGAVATSSEHAKAAADFLDFCLNDAEAQKVWAKYGFELFA</sequence>
<dbReference type="SUPFAM" id="SSF53850">
    <property type="entry name" value="Periplasmic binding protein-like II"/>
    <property type="match status" value="1"/>
</dbReference>
<dbReference type="EMBL" id="QSJI01000001">
    <property type="protein sequence ID" value="RHD57518.1"/>
    <property type="molecule type" value="Genomic_DNA"/>
</dbReference>
<dbReference type="GO" id="GO:0015689">
    <property type="term" value="P:molybdate ion transport"/>
    <property type="evidence" value="ECO:0007669"/>
    <property type="project" value="InterPro"/>
</dbReference>
<keyword evidence="2 5" id="KW-0500">Molybdenum</keyword>
<feature type="binding site" evidence="5">
    <location>
        <position position="171"/>
    </location>
    <ligand>
        <name>molybdate</name>
        <dbReference type="ChEBI" id="CHEBI:36264"/>
    </ligand>
</feature>
<dbReference type="Pfam" id="PF13531">
    <property type="entry name" value="SBP_bac_11"/>
    <property type="match status" value="1"/>
</dbReference>
<feature type="binding site" evidence="5">
    <location>
        <position position="209"/>
    </location>
    <ligand>
        <name>molybdate</name>
        <dbReference type="ChEBI" id="CHEBI:36264"/>
    </ligand>
</feature>